<dbReference type="AlphaFoldDB" id="A0A834MI78"/>
<sequence>MSNKRGQLKMTKLRHSSLDLADVEIKKKQHQDVLTRARNKILMLGDALKYRKPDDNKALAKSMTQCTLDYLFKHSQAKEKTDHICNNGSYPIEIRISSYENDLDDNEHEVFYPISRMRPATVCVDSPSVNRRSDAEALALERPRKKLSFKEPEADIFKKDKTLKRATNHKPEENVSKPKNGTVFNGKFGLKHKVGASVGGAFLGHKGGKNHENGDSEFTVGKGIRSMAGLGLTVVTNGVHRQPSFEDTDLESQALRIVRTVGQAFEVCHKLSIKAPEDNLDDEQETTVTQDLLSDRLSDVPSDKPKKDTEVNSERNSLVLEEASLKDSYLENSIKNNKNSPNLELLPPPPSSNNNSRRQSPLQAETYASPNSDGFGTSSNAGGSNSSTIPVHGGLSSQHEFQLLKEQLDQQKQQTQATLAQLQLAREQLQAEQTARMEAQARTHQLLVHNRELLDHIAALVAHLQGGDKPGQQLNPPHMTMPQQHPAEHPPQEPQVDTNLILQALSIVPPGILENRAATTSCQSPLRTTFNPGGGNIFSYPYQQSPIPIETSYENQLLQRLQAMGGYAPLPGYPPLNLPQTLPILTQGYYGQNLVNSSFPASAYSTLPRYPPNLQDRISPSRNSEPRQIPLNQNQNSRSDVNLSGAGQTIDINTSKASGQGAGTFQLTVPELQRRQINISQESPATHFQYNSMPMDKRDQNVKPQVSENQPNDDYLIKPLSQLGTLTTTDSEGRVRVIVPVPSTSNEERGDLLSNLRISDDLRLINGPGVSRSASERVPNRTKVERWFELLEPLSISRPESGFVSCQDNEQEDYDDEKEILEGTRNLLSKLSARKQRKLLGLKLGKVTTF</sequence>
<dbReference type="PANTHER" id="PTHR11232">
    <property type="entry name" value="PHOSPHOTYROSINE INTERACTION DOMAIN-CONTAINING FAMILY MEMBER"/>
    <property type="match status" value="1"/>
</dbReference>
<evidence type="ECO:0000256" key="1">
    <source>
        <dbReference type="SAM" id="Coils"/>
    </source>
</evidence>
<feature type="compositionally biased region" description="Polar residues" evidence="2">
    <location>
        <begin position="630"/>
        <end position="646"/>
    </location>
</feature>
<feature type="compositionally biased region" description="Low complexity" evidence="2">
    <location>
        <begin position="374"/>
        <end position="388"/>
    </location>
</feature>
<name>A0A834MI78_RHYFE</name>
<feature type="compositionally biased region" description="Low complexity" evidence="2">
    <location>
        <begin position="335"/>
        <end position="345"/>
    </location>
</feature>
<dbReference type="OrthoDB" id="10030336at2759"/>
<feature type="compositionally biased region" description="Basic and acidic residues" evidence="2">
    <location>
        <begin position="293"/>
        <end position="313"/>
    </location>
</feature>
<feature type="region of interest" description="Disordered" evidence="2">
    <location>
        <begin position="680"/>
        <end position="716"/>
    </location>
</feature>
<feature type="coiled-coil region" evidence="1">
    <location>
        <begin position="405"/>
        <end position="442"/>
    </location>
</feature>
<dbReference type="PANTHER" id="PTHR11232:SF17">
    <property type="entry name" value="CAPON-LIKE PROTEIN"/>
    <property type="match status" value="1"/>
</dbReference>
<feature type="compositionally biased region" description="Polar residues" evidence="2">
    <location>
        <begin position="680"/>
        <end position="692"/>
    </location>
</feature>
<dbReference type="EMBL" id="JAACXV010000073">
    <property type="protein sequence ID" value="KAF7284668.1"/>
    <property type="molecule type" value="Genomic_DNA"/>
</dbReference>
<comment type="caution">
    <text evidence="3">The sequence shown here is derived from an EMBL/GenBank/DDBJ whole genome shotgun (WGS) entry which is preliminary data.</text>
</comment>
<accession>A0A834MI78</accession>
<dbReference type="Proteomes" id="UP000625711">
    <property type="component" value="Unassembled WGS sequence"/>
</dbReference>
<dbReference type="InterPro" id="IPR011993">
    <property type="entry name" value="PH-like_dom_sf"/>
</dbReference>
<evidence type="ECO:0008006" key="5">
    <source>
        <dbReference type="Google" id="ProtNLM"/>
    </source>
</evidence>
<evidence type="ECO:0000256" key="2">
    <source>
        <dbReference type="SAM" id="MobiDB-lite"/>
    </source>
</evidence>
<feature type="region of interest" description="Disordered" evidence="2">
    <location>
        <begin position="293"/>
        <end position="394"/>
    </location>
</feature>
<dbReference type="Gene3D" id="2.30.29.30">
    <property type="entry name" value="Pleckstrin-homology domain (PH domain)/Phosphotyrosine-binding domain (PTB)"/>
    <property type="match status" value="1"/>
</dbReference>
<dbReference type="InterPro" id="IPR051133">
    <property type="entry name" value="Adapter_Engulfment-Domain"/>
</dbReference>
<proteinExistence type="predicted"/>
<keyword evidence="1" id="KW-0175">Coiled coil</keyword>
<feature type="compositionally biased region" description="Low complexity" evidence="2">
    <location>
        <begin position="352"/>
        <end position="363"/>
    </location>
</feature>
<dbReference type="GO" id="GO:0050998">
    <property type="term" value="F:nitric-oxide synthase binding"/>
    <property type="evidence" value="ECO:0007669"/>
    <property type="project" value="TreeGrafter"/>
</dbReference>
<protein>
    <recommendedName>
        <fullName evidence="5">Capon-like protein</fullName>
    </recommendedName>
</protein>
<feature type="compositionally biased region" description="Polar residues" evidence="2">
    <location>
        <begin position="702"/>
        <end position="712"/>
    </location>
</feature>
<organism evidence="3 4">
    <name type="scientific">Rhynchophorus ferrugineus</name>
    <name type="common">Red palm weevil</name>
    <name type="synonym">Curculio ferrugineus</name>
    <dbReference type="NCBI Taxonomy" id="354439"/>
    <lineage>
        <taxon>Eukaryota</taxon>
        <taxon>Metazoa</taxon>
        <taxon>Ecdysozoa</taxon>
        <taxon>Arthropoda</taxon>
        <taxon>Hexapoda</taxon>
        <taxon>Insecta</taxon>
        <taxon>Pterygota</taxon>
        <taxon>Neoptera</taxon>
        <taxon>Endopterygota</taxon>
        <taxon>Coleoptera</taxon>
        <taxon>Polyphaga</taxon>
        <taxon>Cucujiformia</taxon>
        <taxon>Curculionidae</taxon>
        <taxon>Dryophthorinae</taxon>
        <taxon>Rhynchophorus</taxon>
    </lineage>
</organism>
<evidence type="ECO:0000313" key="4">
    <source>
        <dbReference type="Proteomes" id="UP000625711"/>
    </source>
</evidence>
<keyword evidence="4" id="KW-1185">Reference proteome</keyword>
<feature type="region of interest" description="Disordered" evidence="2">
    <location>
        <begin position="467"/>
        <end position="494"/>
    </location>
</feature>
<gene>
    <name evidence="3" type="ORF">GWI33_021852</name>
</gene>
<reference evidence="3" key="1">
    <citation type="submission" date="2020-08" db="EMBL/GenBank/DDBJ databases">
        <title>Genome sequencing and assembly of the red palm weevil Rhynchophorus ferrugineus.</title>
        <authorList>
            <person name="Dias G.B."/>
            <person name="Bergman C.M."/>
            <person name="Manee M."/>
        </authorList>
    </citation>
    <scope>NUCLEOTIDE SEQUENCE</scope>
    <source>
        <strain evidence="3">AA-2017</strain>
        <tissue evidence="3">Whole larva</tissue>
    </source>
</reference>
<feature type="region of interest" description="Disordered" evidence="2">
    <location>
        <begin position="606"/>
        <end position="646"/>
    </location>
</feature>
<evidence type="ECO:0000313" key="3">
    <source>
        <dbReference type="EMBL" id="KAF7284668.1"/>
    </source>
</evidence>